<dbReference type="SUPFAM" id="SSF55021">
    <property type="entry name" value="ACT-like"/>
    <property type="match status" value="1"/>
</dbReference>
<evidence type="ECO:0000313" key="8">
    <source>
        <dbReference type="EMBL" id="GAI19643.1"/>
    </source>
</evidence>
<evidence type="ECO:0000256" key="6">
    <source>
        <dbReference type="ARBA" id="ARBA00022840"/>
    </source>
</evidence>
<keyword evidence="4" id="KW-0547">Nucleotide-binding</keyword>
<dbReference type="EMBL" id="BARV01022371">
    <property type="protein sequence ID" value="GAI19643.1"/>
    <property type="molecule type" value="Genomic_DNA"/>
</dbReference>
<evidence type="ECO:0000256" key="1">
    <source>
        <dbReference type="ARBA" id="ARBA00010122"/>
    </source>
</evidence>
<proteinExistence type="inferred from homology"/>
<dbReference type="GO" id="GO:0005524">
    <property type="term" value="F:ATP binding"/>
    <property type="evidence" value="ECO:0007669"/>
    <property type="project" value="UniProtKB-KW"/>
</dbReference>
<sequence length="87" mass="9332">MDMVEPVAKSIGAQSCVSDSTLAKVSIVGVGMINAPGYAARMFRALSDEGINIELITTSQIRITCIIDRSRITDAVQSLRKAFGLEE</sequence>
<reference evidence="8" key="1">
    <citation type="journal article" date="2014" name="Front. Microbiol.">
        <title>High frequency of phylogenetically diverse reductive dehalogenase-homologous genes in deep subseafloor sedimentary metagenomes.</title>
        <authorList>
            <person name="Kawai M."/>
            <person name="Futagami T."/>
            <person name="Toyoda A."/>
            <person name="Takaki Y."/>
            <person name="Nishi S."/>
            <person name="Hori S."/>
            <person name="Arai W."/>
            <person name="Tsubouchi T."/>
            <person name="Morono Y."/>
            <person name="Uchiyama I."/>
            <person name="Ito T."/>
            <person name="Fujiyama A."/>
            <person name="Inagaki F."/>
            <person name="Takami H."/>
        </authorList>
    </citation>
    <scope>NUCLEOTIDE SEQUENCE</scope>
    <source>
        <strain evidence="8">Expedition CK06-06</strain>
    </source>
</reference>
<keyword evidence="5" id="KW-0418">Kinase</keyword>
<comment type="caution">
    <text evidence="8">The sequence shown here is derived from an EMBL/GenBank/DDBJ whole genome shotgun (WGS) entry which is preliminary data.</text>
</comment>
<evidence type="ECO:0000259" key="7">
    <source>
        <dbReference type="PROSITE" id="PS51671"/>
    </source>
</evidence>
<evidence type="ECO:0000256" key="4">
    <source>
        <dbReference type="ARBA" id="ARBA00022741"/>
    </source>
</evidence>
<dbReference type="Gene3D" id="3.30.2130.10">
    <property type="entry name" value="VC0802-like"/>
    <property type="match status" value="1"/>
</dbReference>
<dbReference type="InterPro" id="IPR045865">
    <property type="entry name" value="ACT-like_dom_sf"/>
</dbReference>
<dbReference type="GO" id="GO:0004072">
    <property type="term" value="F:aspartate kinase activity"/>
    <property type="evidence" value="ECO:0007669"/>
    <property type="project" value="UniProtKB-EC"/>
</dbReference>
<feature type="non-terminal residue" evidence="8">
    <location>
        <position position="87"/>
    </location>
</feature>
<dbReference type="PANTHER" id="PTHR21499">
    <property type="entry name" value="ASPARTATE KINASE"/>
    <property type="match status" value="1"/>
</dbReference>
<evidence type="ECO:0000256" key="2">
    <source>
        <dbReference type="ARBA" id="ARBA00013059"/>
    </source>
</evidence>
<feature type="domain" description="ACT" evidence="7">
    <location>
        <begin position="27"/>
        <end position="87"/>
    </location>
</feature>
<dbReference type="InterPro" id="IPR054352">
    <property type="entry name" value="ACT_Aspartokinase"/>
</dbReference>
<dbReference type="GO" id="GO:0009090">
    <property type="term" value="P:homoserine biosynthetic process"/>
    <property type="evidence" value="ECO:0007669"/>
    <property type="project" value="TreeGrafter"/>
</dbReference>
<dbReference type="AlphaFoldDB" id="X1LKN7"/>
<comment type="similarity">
    <text evidence="1">Belongs to the aspartokinase family.</text>
</comment>
<evidence type="ECO:0000256" key="3">
    <source>
        <dbReference type="ARBA" id="ARBA00022679"/>
    </source>
</evidence>
<protein>
    <recommendedName>
        <fullName evidence="2">aspartate kinase</fullName>
        <ecNumber evidence="2">2.7.2.4</ecNumber>
    </recommendedName>
</protein>
<keyword evidence="6" id="KW-0067">ATP-binding</keyword>
<dbReference type="GO" id="GO:0005829">
    <property type="term" value="C:cytosol"/>
    <property type="evidence" value="ECO:0007669"/>
    <property type="project" value="TreeGrafter"/>
</dbReference>
<accession>X1LKN7</accession>
<name>X1LKN7_9ZZZZ</name>
<gene>
    <name evidence="8" type="ORF">S06H3_36902</name>
</gene>
<dbReference type="GO" id="GO:0009089">
    <property type="term" value="P:lysine biosynthetic process via diaminopimelate"/>
    <property type="evidence" value="ECO:0007669"/>
    <property type="project" value="TreeGrafter"/>
</dbReference>
<dbReference type="EC" id="2.7.2.4" evidence="2"/>
<dbReference type="PANTHER" id="PTHR21499:SF3">
    <property type="entry name" value="ASPARTOKINASE"/>
    <property type="match status" value="1"/>
</dbReference>
<dbReference type="PROSITE" id="PS51671">
    <property type="entry name" value="ACT"/>
    <property type="match status" value="1"/>
</dbReference>
<dbReference type="InterPro" id="IPR002912">
    <property type="entry name" value="ACT_dom"/>
</dbReference>
<dbReference type="Pfam" id="PF22468">
    <property type="entry name" value="ACT_9"/>
    <property type="match status" value="1"/>
</dbReference>
<organism evidence="8">
    <name type="scientific">marine sediment metagenome</name>
    <dbReference type="NCBI Taxonomy" id="412755"/>
    <lineage>
        <taxon>unclassified sequences</taxon>
        <taxon>metagenomes</taxon>
        <taxon>ecological metagenomes</taxon>
    </lineage>
</organism>
<dbReference type="CDD" id="cd04936">
    <property type="entry name" value="ACT_AKii-LysC-BS-like_2"/>
    <property type="match status" value="1"/>
</dbReference>
<keyword evidence="3" id="KW-0808">Transferase</keyword>
<evidence type="ECO:0000256" key="5">
    <source>
        <dbReference type="ARBA" id="ARBA00022777"/>
    </source>
</evidence>